<evidence type="ECO:0000313" key="2">
    <source>
        <dbReference type="EMBL" id="KAJ02506.1"/>
    </source>
</evidence>
<feature type="signal peptide" evidence="1">
    <location>
        <begin position="1"/>
        <end position="17"/>
    </location>
</feature>
<dbReference type="AlphaFoldDB" id="A0A061SLB2"/>
<accession>A0A061SLB2</accession>
<gene>
    <name evidence="2" type="ORF">PM02_13585</name>
</gene>
<dbReference type="Gene3D" id="2.40.128.20">
    <property type="match status" value="1"/>
</dbReference>
<keyword evidence="1" id="KW-0732">Signal</keyword>
<dbReference type="SUPFAM" id="SSF50814">
    <property type="entry name" value="Lipocalins"/>
    <property type="match status" value="1"/>
</dbReference>
<dbReference type="InterPro" id="IPR012674">
    <property type="entry name" value="Calycin"/>
</dbReference>
<dbReference type="Proteomes" id="UP000027337">
    <property type="component" value="Unassembled WGS sequence"/>
</dbReference>
<keyword evidence="3" id="KW-1185">Reference proteome</keyword>
<name>A0A061SLB2_9RHOB</name>
<dbReference type="EMBL" id="JEMU01000011">
    <property type="protein sequence ID" value="KAJ02506.1"/>
    <property type="molecule type" value="Genomic_DNA"/>
</dbReference>
<dbReference type="STRING" id="83219.PM02_13585"/>
<sequence length="157" mass="16892">MKRALAFVLMLAGCAAAPLPEVSIGLRNPTAPIGGTSRFDAARFAGDWHVLRCLGACAARLRYDLGTNGQLQHQAGAEQTLFTVTAPGVLRSAAPEQTLVVMWIDEGFRTAAIGDANGRWAAILDRSAKSSRDRIKAATEILDFNGWDISQLRKVNK</sequence>
<dbReference type="eggNOG" id="COG3040">
    <property type="taxonomic scope" value="Bacteria"/>
</dbReference>
<reference evidence="2 3" key="1">
    <citation type="journal article" date="2014" name="Genome Announc.">
        <title>Draft Genome Sequences of Two Isolates of the Roseobacter Group, Sulfitobacter sp. Strains 3SOLIMAR09 and 1FIGIMAR09, from Harbors of Mallorca Island (Mediterranean Sea).</title>
        <authorList>
            <person name="Mas-Llado M."/>
            <person name="Pina-Villalonga J.M."/>
            <person name="Brunet-Galmes I."/>
            <person name="Nogales B."/>
            <person name="Bosch R."/>
        </authorList>
    </citation>
    <scope>NUCLEOTIDE SEQUENCE [LARGE SCALE GENOMIC DNA]</scope>
    <source>
        <strain evidence="2 3">1FIGIMAR09</strain>
    </source>
</reference>
<protein>
    <submittedName>
        <fullName evidence="2">Lipocalin</fullName>
    </submittedName>
</protein>
<comment type="caution">
    <text evidence="2">The sequence shown here is derived from an EMBL/GenBank/DDBJ whole genome shotgun (WGS) entry which is preliminary data.</text>
</comment>
<dbReference type="RefSeq" id="WP_037909309.1">
    <property type="nucleotide sequence ID" value="NZ_JEMU01000011.1"/>
</dbReference>
<evidence type="ECO:0000256" key="1">
    <source>
        <dbReference type="SAM" id="SignalP"/>
    </source>
</evidence>
<feature type="chain" id="PRO_5001606540" evidence="1">
    <location>
        <begin position="18"/>
        <end position="157"/>
    </location>
</feature>
<proteinExistence type="predicted"/>
<evidence type="ECO:0000313" key="3">
    <source>
        <dbReference type="Proteomes" id="UP000027337"/>
    </source>
</evidence>
<organism evidence="2 3">
    <name type="scientific">Sulfitobacter mediterraneus</name>
    <dbReference type="NCBI Taxonomy" id="83219"/>
    <lineage>
        <taxon>Bacteria</taxon>
        <taxon>Pseudomonadati</taxon>
        <taxon>Pseudomonadota</taxon>
        <taxon>Alphaproteobacteria</taxon>
        <taxon>Rhodobacterales</taxon>
        <taxon>Roseobacteraceae</taxon>
        <taxon>Sulfitobacter</taxon>
    </lineage>
</organism>